<evidence type="ECO:0000313" key="3">
    <source>
        <dbReference type="Proteomes" id="UP001162834"/>
    </source>
</evidence>
<dbReference type="EMBL" id="CP087164">
    <property type="protein sequence ID" value="UGS39077.1"/>
    <property type="molecule type" value="Genomic_DNA"/>
</dbReference>
<proteinExistence type="predicted"/>
<dbReference type="InterPro" id="IPR052512">
    <property type="entry name" value="4CMD/NDH-1_regulator"/>
</dbReference>
<evidence type="ECO:0000259" key="1">
    <source>
        <dbReference type="Pfam" id="PF02627"/>
    </source>
</evidence>
<keyword evidence="3" id="KW-1185">Reference proteome</keyword>
<evidence type="ECO:0000313" key="2">
    <source>
        <dbReference type="EMBL" id="UGS39077.1"/>
    </source>
</evidence>
<dbReference type="Pfam" id="PF02627">
    <property type="entry name" value="CMD"/>
    <property type="match status" value="1"/>
</dbReference>
<feature type="domain" description="Carboxymuconolactone decarboxylase-like" evidence="1">
    <location>
        <begin position="35"/>
        <end position="116"/>
    </location>
</feature>
<sequence length="123" mass="13639">MSQESSRRERGLARLAQLGDEPGGDEFLARMGVLGDWVVDFAFGDVHTRPGLDARERELIIVAVLVAIGSSDPQVRAHIRALRAIDVPYDEIEECILQVTPYAGVPRAINAMKVLRDEQENDQ</sequence>
<dbReference type="InterPro" id="IPR003779">
    <property type="entry name" value="CMD-like"/>
</dbReference>
<dbReference type="InterPro" id="IPR029032">
    <property type="entry name" value="AhpD-like"/>
</dbReference>
<dbReference type="GO" id="GO:0051920">
    <property type="term" value="F:peroxiredoxin activity"/>
    <property type="evidence" value="ECO:0007669"/>
    <property type="project" value="InterPro"/>
</dbReference>
<dbReference type="AlphaFoldDB" id="A0A9E6Y2G7"/>
<dbReference type="PANTHER" id="PTHR33570:SF2">
    <property type="entry name" value="CARBOXYMUCONOLACTONE DECARBOXYLASE-LIKE DOMAIN-CONTAINING PROTEIN"/>
    <property type="match status" value="1"/>
</dbReference>
<protein>
    <recommendedName>
        <fullName evidence="1">Carboxymuconolactone decarboxylase-like domain-containing protein</fullName>
    </recommendedName>
</protein>
<dbReference type="KEGG" id="sbae:DSM104329_05509"/>
<dbReference type="Gene3D" id="1.20.1290.10">
    <property type="entry name" value="AhpD-like"/>
    <property type="match status" value="1"/>
</dbReference>
<dbReference type="RefSeq" id="WP_259313085.1">
    <property type="nucleotide sequence ID" value="NZ_CP087164.1"/>
</dbReference>
<reference evidence="2" key="1">
    <citation type="journal article" date="2022" name="Int. J. Syst. Evol. Microbiol.">
        <title>Pseudomonas aegrilactucae sp. nov. and Pseudomonas morbosilactucae sp. nov., pathogens causing bacterial rot of lettuce in Japan.</title>
        <authorList>
            <person name="Sawada H."/>
            <person name="Fujikawa T."/>
            <person name="Satou M."/>
        </authorList>
    </citation>
    <scope>NUCLEOTIDE SEQUENCE</scope>
    <source>
        <strain evidence="2">0166_1</strain>
    </source>
</reference>
<organism evidence="2 3">
    <name type="scientific">Capillimicrobium parvum</name>
    <dbReference type="NCBI Taxonomy" id="2884022"/>
    <lineage>
        <taxon>Bacteria</taxon>
        <taxon>Bacillati</taxon>
        <taxon>Actinomycetota</taxon>
        <taxon>Thermoleophilia</taxon>
        <taxon>Solirubrobacterales</taxon>
        <taxon>Capillimicrobiaceae</taxon>
        <taxon>Capillimicrobium</taxon>
    </lineage>
</organism>
<dbReference type="PANTHER" id="PTHR33570">
    <property type="entry name" value="4-CARBOXYMUCONOLACTONE DECARBOXYLASE FAMILY PROTEIN"/>
    <property type="match status" value="1"/>
</dbReference>
<name>A0A9E6Y2G7_9ACTN</name>
<dbReference type="SUPFAM" id="SSF69118">
    <property type="entry name" value="AhpD-like"/>
    <property type="match status" value="1"/>
</dbReference>
<gene>
    <name evidence="2" type="ORF">DSM104329_05509</name>
</gene>
<dbReference type="Proteomes" id="UP001162834">
    <property type="component" value="Chromosome"/>
</dbReference>
<accession>A0A9E6Y2G7</accession>